<dbReference type="Proteomes" id="UP001148662">
    <property type="component" value="Unassembled WGS sequence"/>
</dbReference>
<keyword evidence="2" id="KW-1185">Reference proteome</keyword>
<comment type="caution">
    <text evidence="1">The sequence shown here is derived from an EMBL/GenBank/DDBJ whole genome shotgun (WGS) entry which is preliminary data.</text>
</comment>
<protein>
    <submittedName>
        <fullName evidence="1">Uncharacterized protein</fullName>
    </submittedName>
</protein>
<organism evidence="1 2">
    <name type="scientific">Phlebia brevispora</name>
    <dbReference type="NCBI Taxonomy" id="194682"/>
    <lineage>
        <taxon>Eukaryota</taxon>
        <taxon>Fungi</taxon>
        <taxon>Dikarya</taxon>
        <taxon>Basidiomycota</taxon>
        <taxon>Agaricomycotina</taxon>
        <taxon>Agaricomycetes</taxon>
        <taxon>Polyporales</taxon>
        <taxon>Meruliaceae</taxon>
        <taxon>Phlebia</taxon>
    </lineage>
</organism>
<accession>A0ACC1TDH1</accession>
<dbReference type="EMBL" id="JANHOG010000069">
    <property type="protein sequence ID" value="KAJ3558728.1"/>
    <property type="molecule type" value="Genomic_DNA"/>
</dbReference>
<gene>
    <name evidence="1" type="ORF">NM688_g748</name>
</gene>
<evidence type="ECO:0000313" key="1">
    <source>
        <dbReference type="EMBL" id="KAJ3558728.1"/>
    </source>
</evidence>
<sequence length="2698" mass="304279">MDAQPAEIVLQLVETPIGQAYYIPIQHFLEALPSLPPSLDLDALVNKVIRVQQGSTERASDAFAHLSRDIRSIVKAVRGVPTLTFYNNHNKDRAVDIGQRTYSSLPDAFFVPVGSAPGFIRWTDVAVFGEYRKHSSEVDIQENIKKASQSLSNCMRNDLRRRFAFGFTAEDESMKLWYCDRRQIVLSKPFNFIEDRKVFLYFVLSVSFAQLHKLGWDPTMAIVEKNGEVQYDLTVSSGNTKGGEASEVMVFRTLGVLLDSGTSKVLGRGTRVWKAIQLIDGIETGEPVALKTSRSHTSSRRGLLETICDKATAQLPAAEEPLRIVGGLMWTTAHPVLESAASQTGRLKLRYSALNGYRADGALMVKQRKVTAGLTCIVIMPFALSIPLYLLLAVSLLVWLRSRMRGPREKYPPGPPHWPVIGSALELPDMTNAPWLVWSEWAKKYGDIIYAEALGQSIVLVSSAKIAKDLLDKRSAIYSDRPQFVMAGELTSYSEGMVLLPYGDRWRLQRKFIAQDLSPSGVTRYQPFQEAEARHFVRNALQKPERLRKELELRMGTIIIRVTYGYYLTGEDDPILRNPIQAMENFSKASAPGAWAVDFIPPLRYLPKWMPGAGFLRTAEKWKQIALDATMKPLRWSKENYRTGTTIMPNICATIFAENEDKLSSFDENQLAWSASTVLGGGLDTNTSTILSFMKAMILYPHVQKKAQAELDTVIGQDRLPAIADKDDLPYLRSVIAEVLRWAPPAPLSIAHALSRDDVYEEYFLPKGALVIPNVWYMTHDPTVYQEAHKFNPDRFKNDSAEMQKINELVFGFGRRRCPGIHFAEGTLFAVMSTLLATCDILPELDENGKEILPEVAYSSGTIVLDDPQDCPLSGNPNMSGLTSFFPSKFLGSMHPRDRSSDPLARLRFILDTMPGSRKYVFTPATRGEILTELYDSFWGSYSHLFLSNSNSSLPFQSTLSEVQARSNLNKEPLITPGRPCGHIFAKGESCFRCKDCALDDSCVLCPRCFEATDHTGHSVSFFIAQQSGGCCDCGDVEAWRNSINCPYHPPTPEMVEYINNFIARTLRTPPATVPKVISGSEVPSVKNYPGRVAVPQELHESMCRTVGYAIDYLLDTLDYSPEETIAPRSEEELVSQVTGDPMSSKEHFCVILWNDDKHSFEEVIQLLRDTTGRTREEASVIADRVDEYGREIIEMSSTTTRLLELGQTISQIDLGVTIRRAYDTFREQVAAVVIEWLLDLTRSRIGTDQLILREVIASELLSKRKQTYNRGFTDAHEFVTDIADPARLDWLLLYHTKLWKKPRLNLKEVYASLLTLSHEHKLAFASHFANVYGRVIDAYLLTDREAETSIKYFALQLFTVPSIALYLVRYHNIVSRLLSIITAFFANQIQDKHIVSNTSAHLEIDVDAPPFRSKRFMTIFSDLRYLCHNEPVQQLIAHNREFILQFSRVCQLFMCINPNKRAVASHVEYETDVWISVFNVTLSLSRVIKVYGEAFSRATVAELVSAITTVMHHILMVSAIHDEERDQARFPRVSFHHVDFADTTYEVVEFDVMEGSVSFHHSLQWLLAELFKHVDILDESQLQTVGLSSIRDVCLRNASIQAVQTIIDYPLRVIAMVAQIRAGLWVRNGFAIRGQVMHYRDFMLRELCYDQDIFILQAALVILDPNSVMVSMLDRFHLVGYFSGATLDPIYDNTQLANMVEEFFYVLITLLTETANATKMPLPDSVRREIVHALALGPCTYTELVKRVAERKSDDVCFDRVLLEVANFRAPETTTDSGMYELKDEAYDEVNPFFYHHTRNKREEVDAALRNRLKKKTHVEDPVIVPKSLNITHGPFSTLASVFESEVLLQIMFYGIFNVVSLTDASGSAPPSAEAILDQAIHLLMLGLVERPQVLSSLAIHKTFDDNKNLVDILCLLEYHIKYSKVYKARVGWVLSKMAEYQPEEVHARRQITAPSAGIDPDAAKKRAAKARQEALMKQMKAQQASFAHQFGDLDEEMEEEESEEAEMPASYGSCIVCQEPLNASKAFGSLGFVQPSRLLRRYPDSQHSCLNEVLTCDDSLDMTNRSPADGVFPPLDAASKEAKTRISAFEGFPPQYFRFGMNASICSHMMHLECFIVYSSSIRQRHRAQATRNHPESIPRKEYICPLCKCLGNVIFPVTPPDPKLQLIDVPFPDWIRAAGISILKSKPDPHLESLQFRTGTGEFVFWTAQDSAYQSYIRSSDKSDAMEVHKMVDTMMVVAKTVSSQTRHLRDRPEPDPGERGAGMYLPEELVGYTIACLEVANRQHGEHGTIVADSITEPQLRMIQGLMTCLAKLAALNFKGRPDEGREAVRQAIIKRLLPEWSRSSFTSYSSPLLARDPFTILIEAAAIAPDMLRHILNLTYYACLARTVIGLLYILSKTRSNGLPGPTQRQYTDIFGDVRMFFMSVVRPSPVFEHAAEVAFQAFGEARIEKMLYTFTLPFLRKAAILCRAVLPTAFPVPAVGKDVCEYRRLLRVLSIPALSDLPNQDTLQNALSGWCAHYGHSTIASQTNFGIVLEYPNVYQIAKLPIVLDTLFMDQEKLMTCPRCKTVAQDAAICLLCGTTCCFQSHCCVDHENQGRGECNMHMRECSGPIGMYFLVKRCAMLYLYANNGTFGQSPYLDVHGESDVSMRRGRRQYMHRIRWEEVRKTWLNHGIPSLIARRLESTVDSGGWESL</sequence>
<evidence type="ECO:0000313" key="2">
    <source>
        <dbReference type="Proteomes" id="UP001148662"/>
    </source>
</evidence>
<name>A0ACC1TDH1_9APHY</name>
<reference evidence="1" key="1">
    <citation type="submission" date="2022-07" db="EMBL/GenBank/DDBJ databases">
        <title>Genome Sequence of Phlebia brevispora.</title>
        <authorList>
            <person name="Buettner E."/>
        </authorList>
    </citation>
    <scope>NUCLEOTIDE SEQUENCE</scope>
    <source>
        <strain evidence="1">MPL23</strain>
    </source>
</reference>
<proteinExistence type="predicted"/>